<evidence type="ECO:0008006" key="4">
    <source>
        <dbReference type="Google" id="ProtNLM"/>
    </source>
</evidence>
<accession>A0A7J9D203</accession>
<keyword evidence="3" id="KW-1185">Reference proteome</keyword>
<keyword evidence="1" id="KW-0175">Coiled coil</keyword>
<evidence type="ECO:0000313" key="2">
    <source>
        <dbReference type="EMBL" id="MBA0754747.1"/>
    </source>
</evidence>
<evidence type="ECO:0000313" key="3">
    <source>
        <dbReference type="Proteomes" id="UP000593579"/>
    </source>
</evidence>
<name>A0A7J9D203_GOSGO</name>
<dbReference type="EMBL" id="JABEZY010263694">
    <property type="protein sequence ID" value="MBA0754747.1"/>
    <property type="molecule type" value="Genomic_DNA"/>
</dbReference>
<proteinExistence type="predicted"/>
<feature type="coiled-coil region" evidence="1">
    <location>
        <begin position="92"/>
        <end position="165"/>
    </location>
</feature>
<gene>
    <name evidence="2" type="ORF">Gogos_022094</name>
</gene>
<evidence type="ECO:0000256" key="1">
    <source>
        <dbReference type="SAM" id="Coils"/>
    </source>
</evidence>
<dbReference type="PANTHER" id="PTHR48200:SF1">
    <property type="entry name" value="AMINOTRANSFERASE-LIKE PLANT MOBILE DOMAIN-CONTAINING PROTEIN"/>
    <property type="match status" value="1"/>
</dbReference>
<dbReference type="Proteomes" id="UP000593579">
    <property type="component" value="Unassembled WGS sequence"/>
</dbReference>
<protein>
    <recommendedName>
        <fullName evidence="4">Vimentin-like</fullName>
    </recommendedName>
</protein>
<sequence>MISDEILSRQFTPVMQGLAQYEFAYKGDNYKKKVHEISNAWNQNHIMKKFTANRMTTLEYDWWWGKRVNDNVPMSSQENTLPIEEQLLKLEVEKMRKGKNKAEEDLGNLKTDYKKLRLSIRTIIRNSKIELKTSLNKIEELKEKIEELETALQNCELRAELFETNNEYWKEQLQCSQG</sequence>
<dbReference type="PANTHER" id="PTHR48200">
    <property type="entry name" value="PROTEIN, PUTATIVE-RELATED"/>
    <property type="match status" value="1"/>
</dbReference>
<dbReference type="AlphaFoldDB" id="A0A7J9D203"/>
<organism evidence="2 3">
    <name type="scientific">Gossypium gossypioides</name>
    <name type="common">Mexican cotton</name>
    <name type="synonym">Selera gossypioides</name>
    <dbReference type="NCBI Taxonomy" id="34282"/>
    <lineage>
        <taxon>Eukaryota</taxon>
        <taxon>Viridiplantae</taxon>
        <taxon>Streptophyta</taxon>
        <taxon>Embryophyta</taxon>
        <taxon>Tracheophyta</taxon>
        <taxon>Spermatophyta</taxon>
        <taxon>Magnoliopsida</taxon>
        <taxon>eudicotyledons</taxon>
        <taxon>Gunneridae</taxon>
        <taxon>Pentapetalae</taxon>
        <taxon>rosids</taxon>
        <taxon>malvids</taxon>
        <taxon>Malvales</taxon>
        <taxon>Malvaceae</taxon>
        <taxon>Malvoideae</taxon>
        <taxon>Gossypium</taxon>
    </lineage>
</organism>
<comment type="caution">
    <text evidence="2">The sequence shown here is derived from an EMBL/GenBank/DDBJ whole genome shotgun (WGS) entry which is preliminary data.</text>
</comment>
<reference evidence="2 3" key="1">
    <citation type="journal article" date="2019" name="Genome Biol. Evol.">
        <title>Insights into the evolution of the New World diploid cottons (Gossypium, subgenus Houzingenia) based on genome sequencing.</title>
        <authorList>
            <person name="Grover C.E."/>
            <person name="Arick M.A. 2nd"/>
            <person name="Thrash A."/>
            <person name="Conover J.L."/>
            <person name="Sanders W.S."/>
            <person name="Peterson D.G."/>
            <person name="Frelichowski J.E."/>
            <person name="Scheffler J.A."/>
            <person name="Scheffler B.E."/>
            <person name="Wendel J.F."/>
        </authorList>
    </citation>
    <scope>NUCLEOTIDE SEQUENCE [LARGE SCALE GENOMIC DNA]</scope>
    <source>
        <strain evidence="2">5</strain>
        <tissue evidence="2">Leaf</tissue>
    </source>
</reference>